<keyword evidence="2" id="KW-0804">Transcription</keyword>
<proteinExistence type="predicted"/>
<keyword evidence="1" id="KW-0805">Transcription regulation</keyword>
<dbReference type="EMBL" id="CAXITT010000912">
    <property type="protein sequence ID" value="CAL1547169.1"/>
    <property type="molecule type" value="Genomic_DNA"/>
</dbReference>
<reference evidence="4 5" key="1">
    <citation type="submission" date="2024-04" db="EMBL/GenBank/DDBJ databases">
        <authorList>
            <consortium name="Genoscope - CEA"/>
            <person name="William W."/>
        </authorList>
    </citation>
    <scope>NUCLEOTIDE SEQUENCE [LARGE SCALE GENOMIC DNA]</scope>
</reference>
<dbReference type="Gene3D" id="1.10.565.10">
    <property type="entry name" value="Retinoid X Receptor"/>
    <property type="match status" value="1"/>
</dbReference>
<dbReference type="AlphaFoldDB" id="A0AAV2IN29"/>
<evidence type="ECO:0000313" key="5">
    <source>
        <dbReference type="Proteomes" id="UP001497497"/>
    </source>
</evidence>
<dbReference type="InterPro" id="IPR035500">
    <property type="entry name" value="NHR-like_dom_sf"/>
</dbReference>
<keyword evidence="3" id="KW-0675">Receptor</keyword>
<name>A0AAV2IN29_LYMST</name>
<evidence type="ECO:0000313" key="4">
    <source>
        <dbReference type="EMBL" id="CAL1547169.1"/>
    </source>
</evidence>
<accession>A0AAV2IN29</accession>
<evidence type="ECO:0000256" key="1">
    <source>
        <dbReference type="ARBA" id="ARBA00023015"/>
    </source>
</evidence>
<sequence>MNITSRGLVSSIQDRYILLLKHYLESSFSYEYSKEYYVSALDRLCDLRVLSEEHAKILLQVNPVDVEPLMLEVLNLK</sequence>
<gene>
    <name evidence="4" type="ORF">GSLYS_00020494001</name>
</gene>
<organism evidence="4 5">
    <name type="scientific">Lymnaea stagnalis</name>
    <name type="common">Great pond snail</name>
    <name type="synonym">Helix stagnalis</name>
    <dbReference type="NCBI Taxonomy" id="6523"/>
    <lineage>
        <taxon>Eukaryota</taxon>
        <taxon>Metazoa</taxon>
        <taxon>Spiralia</taxon>
        <taxon>Lophotrochozoa</taxon>
        <taxon>Mollusca</taxon>
        <taxon>Gastropoda</taxon>
        <taxon>Heterobranchia</taxon>
        <taxon>Euthyneura</taxon>
        <taxon>Panpulmonata</taxon>
        <taxon>Hygrophila</taxon>
        <taxon>Lymnaeoidea</taxon>
        <taxon>Lymnaeidae</taxon>
        <taxon>Lymnaea</taxon>
    </lineage>
</organism>
<dbReference type="SUPFAM" id="SSF48508">
    <property type="entry name" value="Nuclear receptor ligand-binding domain"/>
    <property type="match status" value="1"/>
</dbReference>
<protein>
    <submittedName>
        <fullName evidence="4">Uncharacterized protein</fullName>
    </submittedName>
</protein>
<evidence type="ECO:0000256" key="3">
    <source>
        <dbReference type="ARBA" id="ARBA00023170"/>
    </source>
</evidence>
<dbReference type="Proteomes" id="UP001497497">
    <property type="component" value="Unassembled WGS sequence"/>
</dbReference>
<evidence type="ECO:0000256" key="2">
    <source>
        <dbReference type="ARBA" id="ARBA00023163"/>
    </source>
</evidence>
<keyword evidence="5" id="KW-1185">Reference proteome</keyword>
<comment type="caution">
    <text evidence="4">The sequence shown here is derived from an EMBL/GenBank/DDBJ whole genome shotgun (WGS) entry which is preliminary data.</text>
</comment>